<evidence type="ECO:0000313" key="4">
    <source>
        <dbReference type="EMBL" id="MFC0543610.1"/>
    </source>
</evidence>
<dbReference type="NCBIfam" id="TIGR00715">
    <property type="entry name" value="precor6x_red"/>
    <property type="match status" value="1"/>
</dbReference>
<reference evidence="4 5" key="1">
    <citation type="submission" date="2024-09" db="EMBL/GenBank/DDBJ databases">
        <authorList>
            <person name="Sun Q."/>
            <person name="Mori K."/>
        </authorList>
    </citation>
    <scope>NUCLEOTIDE SEQUENCE [LARGE SCALE GENOMIC DNA]</scope>
    <source>
        <strain evidence="4 5">TBRC 1432</strain>
    </source>
</reference>
<dbReference type="InterPro" id="IPR003723">
    <property type="entry name" value="Precorrin-6x_reduct"/>
</dbReference>
<dbReference type="PANTHER" id="PTHR36925">
    <property type="entry name" value="COBALT-PRECORRIN-6A REDUCTASE"/>
    <property type="match status" value="1"/>
</dbReference>
<evidence type="ECO:0000256" key="2">
    <source>
        <dbReference type="ARBA" id="ARBA00022573"/>
    </source>
</evidence>
<dbReference type="RefSeq" id="WP_273940162.1">
    <property type="nucleotide sequence ID" value="NZ_CP097263.1"/>
</dbReference>
<name>A0ABV6MTH5_9PSEU</name>
<dbReference type="NCBIfam" id="NF005968">
    <property type="entry name" value="PRK08057.1-2"/>
    <property type="match status" value="1"/>
</dbReference>
<dbReference type="PANTHER" id="PTHR36925:SF1">
    <property type="entry name" value="COBALT-PRECORRIN-6A REDUCTASE"/>
    <property type="match status" value="1"/>
</dbReference>
<dbReference type="GO" id="GO:0016491">
    <property type="term" value="F:oxidoreductase activity"/>
    <property type="evidence" value="ECO:0007669"/>
    <property type="project" value="UniProtKB-KW"/>
</dbReference>
<sequence>MVRTVLVLGGTTEARRLAEALAPVAELRVVTSLAGRVSRPHLPPGEVRIGGFDGVPGLLTWLRDEHVAAVVDATHPFAARITASAATATAELGLPFLVLRRPGWRAVDGDDWRWVDSVAEAAELLPSVGTRALLTVGRQELAPFVHISDVWLLARSIEQPNVPVRAMLARGPFTVESELDLLRAHDIDVLVTKDSGGDDAKLVAARRLGIPVVIVRRPLSPAVTVVSTVDQAANWVIYGHATVA</sequence>
<dbReference type="PROSITE" id="PS51014">
    <property type="entry name" value="COBK_CBIJ"/>
    <property type="match status" value="1"/>
</dbReference>
<evidence type="ECO:0000313" key="5">
    <source>
        <dbReference type="Proteomes" id="UP001589810"/>
    </source>
</evidence>
<dbReference type="Pfam" id="PF02571">
    <property type="entry name" value="CbiJ"/>
    <property type="match status" value="1"/>
</dbReference>
<dbReference type="EC" id="1.3.1.106" evidence="4"/>
<keyword evidence="3 4" id="KW-0560">Oxidoreductase</keyword>
<proteinExistence type="predicted"/>
<dbReference type="Proteomes" id="UP001589810">
    <property type="component" value="Unassembled WGS sequence"/>
</dbReference>
<keyword evidence="5" id="KW-1185">Reference proteome</keyword>
<gene>
    <name evidence="4" type="ORF">ACFFH7_19060</name>
</gene>
<comment type="caution">
    <text evidence="4">The sequence shown here is derived from an EMBL/GenBank/DDBJ whole genome shotgun (WGS) entry which is preliminary data.</text>
</comment>
<keyword evidence="2" id="KW-0169">Cobalamin biosynthesis</keyword>
<evidence type="ECO:0000256" key="3">
    <source>
        <dbReference type="ARBA" id="ARBA00023002"/>
    </source>
</evidence>
<accession>A0ABV6MTH5</accession>
<evidence type="ECO:0000256" key="1">
    <source>
        <dbReference type="ARBA" id="ARBA00004953"/>
    </source>
</evidence>
<comment type="pathway">
    <text evidence="1">Cofactor biosynthesis; adenosylcobalamin biosynthesis.</text>
</comment>
<organism evidence="4 5">
    <name type="scientific">Kutzneria chonburiensis</name>
    <dbReference type="NCBI Taxonomy" id="1483604"/>
    <lineage>
        <taxon>Bacteria</taxon>
        <taxon>Bacillati</taxon>
        <taxon>Actinomycetota</taxon>
        <taxon>Actinomycetes</taxon>
        <taxon>Pseudonocardiales</taxon>
        <taxon>Pseudonocardiaceae</taxon>
        <taxon>Kutzneria</taxon>
    </lineage>
</organism>
<protein>
    <submittedName>
        <fullName evidence="4">Cobalt-precorrin-6A reductase</fullName>
        <ecNumber evidence="4">1.3.1.106</ecNumber>
    </submittedName>
</protein>
<dbReference type="EMBL" id="JBHLUD010000006">
    <property type="protein sequence ID" value="MFC0543610.1"/>
    <property type="molecule type" value="Genomic_DNA"/>
</dbReference>